<evidence type="ECO:0000313" key="3">
    <source>
        <dbReference type="Proteomes" id="UP001072007"/>
    </source>
</evidence>
<protein>
    <submittedName>
        <fullName evidence="2">PTS system mannose/fructose/sorbose family transporter subunit IID</fullName>
    </submittedName>
</protein>
<dbReference type="GeneID" id="86970072"/>
<dbReference type="Pfam" id="PF03613">
    <property type="entry name" value="EIID-AGA"/>
    <property type="match status" value="1"/>
</dbReference>
<dbReference type="EMBL" id="JAOTMD010000002">
    <property type="protein sequence ID" value="MCY3024904.1"/>
    <property type="molecule type" value="Genomic_DNA"/>
</dbReference>
<feature type="transmembrane region" description="Helical" evidence="1">
    <location>
        <begin position="191"/>
        <end position="210"/>
    </location>
</feature>
<keyword evidence="3" id="KW-1185">Reference proteome</keyword>
<dbReference type="PANTHER" id="PTHR32502">
    <property type="entry name" value="N-ACETYLGALACTOSAMINE PERMEASE II COMPONENT-RELATED"/>
    <property type="match status" value="1"/>
</dbReference>
<feature type="transmembrane region" description="Helical" evidence="1">
    <location>
        <begin position="254"/>
        <end position="273"/>
    </location>
</feature>
<dbReference type="PROSITE" id="PS51108">
    <property type="entry name" value="PTS_EIID"/>
    <property type="match status" value="1"/>
</dbReference>
<dbReference type="Proteomes" id="UP001072007">
    <property type="component" value="Unassembled WGS sequence"/>
</dbReference>
<sequence length="274" mass="30518">MNTNNRITKRDKKMLKQMFFRSLTVFAPFNYAKQGGSGFAYSIMPFLDEYYVNENDHKEALKRNIIWYNVTQNIGTFVMGLVASMEKENSQSKNFDVDSINAVKASLMGPLSGIGDTLFWGVLRVISAGIAIPFAQQGNPIAPIIFLLAYNIPSLITRWYLGNLGFTMGVKYISQIYESGLMSVLTKSASILGLIMLGAMTGNLVQFQSALKWNLGGDNVIVLQDVLDQIFKGIIPILFTLGCFYLLSKKKMNFTLLIILVIILGMSLSFLKIA</sequence>
<dbReference type="InterPro" id="IPR050303">
    <property type="entry name" value="GatZ_KbaZ_carbometab"/>
</dbReference>
<reference evidence="2" key="1">
    <citation type="submission" date="2024-05" db="EMBL/GenBank/DDBJ databases">
        <title>Aerococcus urinae taxonomy study.</title>
        <authorList>
            <person name="Christensen J."/>
            <person name="Senneby E."/>
        </authorList>
    </citation>
    <scope>NUCLEOTIDE SEQUENCE</scope>
    <source>
        <strain evidence="2">CDC-3352-U95</strain>
    </source>
</reference>
<name>A0ABT4BXC1_9LACT</name>
<feature type="transmembrane region" description="Helical" evidence="1">
    <location>
        <begin position="230"/>
        <end position="247"/>
    </location>
</feature>
<feature type="transmembrane region" description="Helical" evidence="1">
    <location>
        <begin position="141"/>
        <end position="161"/>
    </location>
</feature>
<proteinExistence type="predicted"/>
<keyword evidence="1" id="KW-0812">Transmembrane</keyword>
<keyword evidence="1" id="KW-1133">Transmembrane helix</keyword>
<dbReference type="RefSeq" id="WP_064293452.1">
    <property type="nucleotide sequence ID" value="NZ_JAOTMC010000003.1"/>
</dbReference>
<comment type="caution">
    <text evidence="2">The sequence shown here is derived from an EMBL/GenBank/DDBJ whole genome shotgun (WGS) entry which is preliminary data.</text>
</comment>
<evidence type="ECO:0000313" key="2">
    <source>
        <dbReference type="EMBL" id="MCY3024904.1"/>
    </source>
</evidence>
<dbReference type="PANTHER" id="PTHR32502:SF23">
    <property type="entry name" value="TRANSPORT PROTEIN, PTS SYSTEM"/>
    <property type="match status" value="1"/>
</dbReference>
<dbReference type="InterPro" id="IPR004704">
    <property type="entry name" value="PTS_IID_man"/>
</dbReference>
<evidence type="ECO:0000256" key="1">
    <source>
        <dbReference type="SAM" id="Phobius"/>
    </source>
</evidence>
<feature type="transmembrane region" description="Helical" evidence="1">
    <location>
        <begin position="117"/>
        <end position="135"/>
    </location>
</feature>
<accession>A0ABT4BXC1</accession>
<organism evidence="2 3">
    <name type="scientific">Aerococcus loyolae</name>
    <dbReference type="NCBI Taxonomy" id="2976809"/>
    <lineage>
        <taxon>Bacteria</taxon>
        <taxon>Bacillati</taxon>
        <taxon>Bacillota</taxon>
        <taxon>Bacilli</taxon>
        <taxon>Lactobacillales</taxon>
        <taxon>Aerococcaceae</taxon>
        <taxon>Aerococcus</taxon>
    </lineage>
</organism>
<keyword evidence="1" id="KW-0472">Membrane</keyword>
<gene>
    <name evidence="2" type="ORF">ODY23_01085</name>
</gene>